<evidence type="ECO:0000313" key="1">
    <source>
        <dbReference type="EMBL" id="KAG5632226.1"/>
    </source>
</evidence>
<keyword evidence="2" id="KW-1185">Reference proteome</keyword>
<protein>
    <submittedName>
        <fullName evidence="1">Uncharacterized protein</fullName>
    </submittedName>
</protein>
<dbReference type="OrthoDB" id="1305551at2759"/>
<accession>A0A9J6B6J7</accession>
<organism evidence="1 2">
    <name type="scientific">Solanum commersonii</name>
    <name type="common">Commerson's wild potato</name>
    <name type="synonym">Commerson's nightshade</name>
    <dbReference type="NCBI Taxonomy" id="4109"/>
    <lineage>
        <taxon>Eukaryota</taxon>
        <taxon>Viridiplantae</taxon>
        <taxon>Streptophyta</taxon>
        <taxon>Embryophyta</taxon>
        <taxon>Tracheophyta</taxon>
        <taxon>Spermatophyta</taxon>
        <taxon>Magnoliopsida</taxon>
        <taxon>eudicotyledons</taxon>
        <taxon>Gunneridae</taxon>
        <taxon>Pentapetalae</taxon>
        <taxon>asterids</taxon>
        <taxon>lamiids</taxon>
        <taxon>Solanales</taxon>
        <taxon>Solanaceae</taxon>
        <taxon>Solanoideae</taxon>
        <taxon>Solaneae</taxon>
        <taxon>Solanum</taxon>
    </lineage>
</organism>
<evidence type="ECO:0000313" key="2">
    <source>
        <dbReference type="Proteomes" id="UP000824120"/>
    </source>
</evidence>
<dbReference type="AlphaFoldDB" id="A0A9J6B6J7"/>
<dbReference type="EMBL" id="JACXVP010000001">
    <property type="protein sequence ID" value="KAG5632226.1"/>
    <property type="molecule type" value="Genomic_DNA"/>
</dbReference>
<reference evidence="1 2" key="1">
    <citation type="submission" date="2020-09" db="EMBL/GenBank/DDBJ databases">
        <title>De no assembly of potato wild relative species, Solanum commersonii.</title>
        <authorList>
            <person name="Cho K."/>
        </authorList>
    </citation>
    <scope>NUCLEOTIDE SEQUENCE [LARGE SCALE GENOMIC DNA]</scope>
    <source>
        <strain evidence="1">LZ3.2</strain>
        <tissue evidence="1">Leaf</tissue>
    </source>
</reference>
<sequence length="110" mass="12890">MVVRDGHCLTVQQQKELIREVTYEEIIDAIKTMPKEKAPRVDGFPIEFLTLNWELLKDEIVQVVQQFFNTAITLIPKVYPLQRSCLHEELSEVVQLEGMLNHRNKGYPMH</sequence>
<name>A0A9J6B6J7_SOLCO</name>
<gene>
    <name evidence="1" type="ORF">H5410_003943</name>
</gene>
<comment type="caution">
    <text evidence="1">The sequence shown here is derived from an EMBL/GenBank/DDBJ whole genome shotgun (WGS) entry which is preliminary data.</text>
</comment>
<dbReference type="Proteomes" id="UP000824120">
    <property type="component" value="Chromosome 1"/>
</dbReference>
<proteinExistence type="predicted"/>